<dbReference type="InterPro" id="IPR052224">
    <property type="entry name" value="THAP_domain_protein"/>
</dbReference>
<dbReference type="EMBL" id="CAJHNJ030000011">
    <property type="protein sequence ID" value="CAG9109153.1"/>
    <property type="molecule type" value="Genomic_DNA"/>
</dbReference>
<feature type="compositionally biased region" description="Basic and acidic residues" evidence="6">
    <location>
        <begin position="473"/>
        <end position="496"/>
    </location>
</feature>
<evidence type="ECO:0000256" key="1">
    <source>
        <dbReference type="ARBA" id="ARBA00022723"/>
    </source>
</evidence>
<dbReference type="PANTHER" id="PTHR46927:SF3">
    <property type="entry name" value="THAP-TYPE DOMAIN-CONTAINING PROTEIN"/>
    <property type="match status" value="1"/>
</dbReference>
<organism evidence="8 9">
    <name type="scientific">Plutella xylostella</name>
    <name type="common">Diamondback moth</name>
    <name type="synonym">Plutella maculipennis</name>
    <dbReference type="NCBI Taxonomy" id="51655"/>
    <lineage>
        <taxon>Eukaryota</taxon>
        <taxon>Metazoa</taxon>
        <taxon>Ecdysozoa</taxon>
        <taxon>Arthropoda</taxon>
        <taxon>Hexapoda</taxon>
        <taxon>Insecta</taxon>
        <taxon>Pterygota</taxon>
        <taxon>Neoptera</taxon>
        <taxon>Endopterygota</taxon>
        <taxon>Lepidoptera</taxon>
        <taxon>Glossata</taxon>
        <taxon>Ditrysia</taxon>
        <taxon>Yponomeutoidea</taxon>
        <taxon>Plutellidae</taxon>
        <taxon>Plutella</taxon>
    </lineage>
</organism>
<evidence type="ECO:0000256" key="6">
    <source>
        <dbReference type="SAM" id="MobiDB-lite"/>
    </source>
</evidence>
<protein>
    <submittedName>
        <fullName evidence="8">(diamondback moth) hypothetical protein</fullName>
    </submittedName>
</protein>
<dbReference type="GO" id="GO:0003677">
    <property type="term" value="F:DNA binding"/>
    <property type="evidence" value="ECO:0007669"/>
    <property type="project" value="UniProtKB-UniRule"/>
</dbReference>
<feature type="region of interest" description="Disordered" evidence="6">
    <location>
        <begin position="140"/>
        <end position="165"/>
    </location>
</feature>
<evidence type="ECO:0000259" key="7">
    <source>
        <dbReference type="PROSITE" id="PS50950"/>
    </source>
</evidence>
<dbReference type="Pfam" id="PF05485">
    <property type="entry name" value="THAP"/>
    <property type="match status" value="1"/>
</dbReference>
<dbReference type="InterPro" id="IPR006612">
    <property type="entry name" value="THAP_Znf"/>
</dbReference>
<feature type="compositionally biased region" description="Basic and acidic residues" evidence="6">
    <location>
        <begin position="145"/>
        <end position="165"/>
    </location>
</feature>
<feature type="domain" description="THAP-type" evidence="7">
    <location>
        <begin position="60"/>
        <end position="139"/>
    </location>
</feature>
<feature type="region of interest" description="Disordered" evidence="6">
    <location>
        <begin position="307"/>
        <end position="422"/>
    </location>
</feature>
<dbReference type="AlphaFoldDB" id="A0A8S4E2X6"/>
<gene>
    <name evidence="8" type="ORF">PLXY2_LOCUS4054</name>
</gene>
<evidence type="ECO:0000313" key="8">
    <source>
        <dbReference type="EMBL" id="CAG9109153.1"/>
    </source>
</evidence>
<proteinExistence type="predicted"/>
<feature type="compositionally biased region" description="Polar residues" evidence="6">
    <location>
        <begin position="373"/>
        <end position="383"/>
    </location>
</feature>
<evidence type="ECO:0000313" key="9">
    <source>
        <dbReference type="Proteomes" id="UP000653454"/>
    </source>
</evidence>
<reference evidence="8" key="1">
    <citation type="submission" date="2020-11" db="EMBL/GenBank/DDBJ databases">
        <authorList>
            <person name="Whiteford S."/>
        </authorList>
    </citation>
    <scope>NUCLEOTIDE SEQUENCE</scope>
</reference>
<evidence type="ECO:0000256" key="5">
    <source>
        <dbReference type="PROSITE-ProRule" id="PRU00309"/>
    </source>
</evidence>
<evidence type="ECO:0000256" key="4">
    <source>
        <dbReference type="ARBA" id="ARBA00023125"/>
    </source>
</evidence>
<accession>A0A8S4E2X6</accession>
<evidence type="ECO:0000256" key="2">
    <source>
        <dbReference type="ARBA" id="ARBA00022771"/>
    </source>
</evidence>
<keyword evidence="4 5" id="KW-0238">DNA-binding</keyword>
<sequence>MGTTVFLLTSWRHCRLRSRGVRAVKIIKGDFKKSARNIVFKFHKLINYKYLTNYFHIATMPQCCAVPLCSERKGGHMFPRDKTVLEQWLVAIRRKNYCPTKHSRVCKKHFNPEDYVLPKESYTENPIPRLKPKVVPSKFSWNQESEERKEMKRQGAERAHQRQQKKLENATLSSNIEETQHQHEEHFASLGSQRVVKDTTLPDTSPRVLPVPVSQKAEAAGSLVYNAKVPATSAGLRCAECGGAVAGRVFACVQCAGAGMCAACGGGAGGRHRRHAVLRLPSRRIYNKVRDLFESLQKEFAKLGLDDASDDESLNSDDDEVPIGNDDDDDDDEEESKDWEQSLTVPVTSSPSRKRKRKTKSYASTAPKDISRATATEVTNEDSNIMDDTDVDEPLVLFKQPPLDDHPDPLSEVKIEPDEPPEETAAVVITEVSVVKSGIISEVPTTVQTNKEIKVYKTYSVKTKRRSGLNEGTSRETDAAAEDRARAEIKTKVKEEPPEEMAEGEDCSSFIEYGSHKPTKS</sequence>
<keyword evidence="3" id="KW-0862">Zinc</keyword>
<keyword evidence="2 5" id="KW-0863">Zinc-finger</keyword>
<feature type="compositionally biased region" description="Basic and acidic residues" evidence="6">
    <location>
        <begin position="402"/>
        <end position="417"/>
    </location>
</feature>
<dbReference type="SUPFAM" id="SSF57716">
    <property type="entry name" value="Glucocorticoid receptor-like (DNA-binding domain)"/>
    <property type="match status" value="1"/>
</dbReference>
<dbReference type="GO" id="GO:0008270">
    <property type="term" value="F:zinc ion binding"/>
    <property type="evidence" value="ECO:0007669"/>
    <property type="project" value="UniProtKB-KW"/>
</dbReference>
<dbReference type="SMART" id="SM00980">
    <property type="entry name" value="THAP"/>
    <property type="match status" value="1"/>
</dbReference>
<dbReference type="Proteomes" id="UP000653454">
    <property type="component" value="Unassembled WGS sequence"/>
</dbReference>
<dbReference type="PANTHER" id="PTHR46927">
    <property type="entry name" value="AGAP005574-PA"/>
    <property type="match status" value="1"/>
</dbReference>
<feature type="compositionally biased region" description="Acidic residues" evidence="6">
    <location>
        <begin position="497"/>
        <end position="506"/>
    </location>
</feature>
<evidence type="ECO:0000256" key="3">
    <source>
        <dbReference type="ARBA" id="ARBA00022833"/>
    </source>
</evidence>
<feature type="compositionally biased region" description="Acidic residues" evidence="6">
    <location>
        <begin position="307"/>
        <end position="337"/>
    </location>
</feature>
<comment type="caution">
    <text evidence="8">The sequence shown here is derived from an EMBL/GenBank/DDBJ whole genome shotgun (WGS) entry which is preliminary data.</text>
</comment>
<dbReference type="PROSITE" id="PS50950">
    <property type="entry name" value="ZF_THAP"/>
    <property type="match status" value="1"/>
</dbReference>
<keyword evidence="1" id="KW-0479">Metal-binding</keyword>
<feature type="compositionally biased region" description="Acidic residues" evidence="6">
    <location>
        <begin position="384"/>
        <end position="393"/>
    </location>
</feature>
<keyword evidence="9" id="KW-1185">Reference proteome</keyword>
<name>A0A8S4E2X6_PLUXY</name>
<feature type="region of interest" description="Disordered" evidence="6">
    <location>
        <begin position="463"/>
        <end position="521"/>
    </location>
</feature>